<reference evidence="2" key="2">
    <citation type="journal article" date="2015" name="Data Brief">
        <title>Shoot transcriptome of the giant reed, Arundo donax.</title>
        <authorList>
            <person name="Barrero R.A."/>
            <person name="Guerrero F.D."/>
            <person name="Moolhuijzen P."/>
            <person name="Goolsby J.A."/>
            <person name="Tidwell J."/>
            <person name="Bellgard S.E."/>
            <person name="Bellgard M.I."/>
        </authorList>
    </citation>
    <scope>NUCLEOTIDE SEQUENCE</scope>
    <source>
        <tissue evidence="2">Shoot tissue taken approximately 20 cm above the soil surface</tissue>
    </source>
</reference>
<protein>
    <submittedName>
        <fullName evidence="2">Uncharacterized protein</fullName>
    </submittedName>
</protein>
<evidence type="ECO:0000256" key="1">
    <source>
        <dbReference type="SAM" id="MobiDB-lite"/>
    </source>
</evidence>
<reference evidence="2" key="1">
    <citation type="submission" date="2014-09" db="EMBL/GenBank/DDBJ databases">
        <authorList>
            <person name="Magalhaes I.L.F."/>
            <person name="Oliveira U."/>
            <person name="Santos F.R."/>
            <person name="Vidigal T.H.D.A."/>
            <person name="Brescovit A.D."/>
            <person name="Santos A.J."/>
        </authorList>
    </citation>
    <scope>NUCLEOTIDE SEQUENCE</scope>
    <source>
        <tissue evidence="2">Shoot tissue taken approximately 20 cm above the soil surface</tissue>
    </source>
</reference>
<feature type="compositionally biased region" description="Polar residues" evidence="1">
    <location>
        <begin position="25"/>
        <end position="42"/>
    </location>
</feature>
<dbReference type="AlphaFoldDB" id="A0A0A8Z7E6"/>
<organism evidence="2">
    <name type="scientific">Arundo donax</name>
    <name type="common">Giant reed</name>
    <name type="synonym">Donax arundinaceus</name>
    <dbReference type="NCBI Taxonomy" id="35708"/>
    <lineage>
        <taxon>Eukaryota</taxon>
        <taxon>Viridiplantae</taxon>
        <taxon>Streptophyta</taxon>
        <taxon>Embryophyta</taxon>
        <taxon>Tracheophyta</taxon>
        <taxon>Spermatophyta</taxon>
        <taxon>Magnoliopsida</taxon>
        <taxon>Liliopsida</taxon>
        <taxon>Poales</taxon>
        <taxon>Poaceae</taxon>
        <taxon>PACMAD clade</taxon>
        <taxon>Arundinoideae</taxon>
        <taxon>Arundineae</taxon>
        <taxon>Arundo</taxon>
    </lineage>
</organism>
<feature type="compositionally biased region" description="Low complexity" evidence="1">
    <location>
        <begin position="8"/>
        <end position="22"/>
    </location>
</feature>
<sequence>MELKHHTLSPISTSGSPSSNRSTPEEQSSTAYSTKILSTNPSKRPPHLTSPPKSKALAPIKAGNPALLRPTPVLSTSSSATPSCLLPLRRRRSSSTMLELLCDERTHH</sequence>
<feature type="region of interest" description="Disordered" evidence="1">
    <location>
        <begin position="1"/>
        <end position="82"/>
    </location>
</feature>
<evidence type="ECO:0000313" key="2">
    <source>
        <dbReference type="EMBL" id="JAD34726.1"/>
    </source>
</evidence>
<proteinExistence type="predicted"/>
<name>A0A0A8Z7E6_ARUDO</name>
<accession>A0A0A8Z7E6</accession>
<feature type="compositionally biased region" description="Polar residues" evidence="1">
    <location>
        <begin position="73"/>
        <end position="82"/>
    </location>
</feature>
<dbReference type="EMBL" id="GBRH01263169">
    <property type="protein sequence ID" value="JAD34726.1"/>
    <property type="molecule type" value="Transcribed_RNA"/>
</dbReference>